<organism evidence="1 2">
    <name type="scientific">Salmonirosea aquatica</name>
    <dbReference type="NCBI Taxonomy" id="2654236"/>
    <lineage>
        <taxon>Bacteria</taxon>
        <taxon>Pseudomonadati</taxon>
        <taxon>Bacteroidota</taxon>
        <taxon>Cytophagia</taxon>
        <taxon>Cytophagales</taxon>
        <taxon>Spirosomataceae</taxon>
        <taxon>Salmonirosea</taxon>
    </lineage>
</organism>
<protein>
    <submittedName>
        <fullName evidence="1">Uncharacterized protein</fullName>
    </submittedName>
</protein>
<evidence type="ECO:0000313" key="1">
    <source>
        <dbReference type="EMBL" id="MPR31777.1"/>
    </source>
</evidence>
<gene>
    <name evidence="1" type="ORF">GBK04_00030</name>
</gene>
<proteinExistence type="predicted"/>
<dbReference type="EMBL" id="WHLY01000001">
    <property type="protein sequence ID" value="MPR31777.1"/>
    <property type="molecule type" value="Genomic_DNA"/>
</dbReference>
<comment type="caution">
    <text evidence="1">The sequence shown here is derived from an EMBL/GenBank/DDBJ whole genome shotgun (WGS) entry which is preliminary data.</text>
</comment>
<evidence type="ECO:0000313" key="2">
    <source>
        <dbReference type="Proteomes" id="UP000479293"/>
    </source>
</evidence>
<dbReference type="Proteomes" id="UP000479293">
    <property type="component" value="Unassembled WGS sequence"/>
</dbReference>
<keyword evidence="2" id="KW-1185">Reference proteome</keyword>
<dbReference type="AlphaFoldDB" id="A0A7C9BEJ3"/>
<accession>A0A7C9BEJ3</accession>
<reference evidence="1 2" key="1">
    <citation type="submission" date="2019-10" db="EMBL/GenBank/DDBJ databases">
        <title>Draft Genome Sequence of Cytophagaceae sp. SJW1-29.</title>
        <authorList>
            <person name="Choi A."/>
        </authorList>
    </citation>
    <scope>NUCLEOTIDE SEQUENCE [LARGE SCALE GENOMIC DNA]</scope>
    <source>
        <strain evidence="1 2">SJW1-29</strain>
    </source>
</reference>
<sequence>MEAPVDGAIGQAYARSLHGCGRVGGGGQFRMGVLMMLLMKLMLPFDSPAPLSLTVERVSIREPLEDADRNP</sequence>
<dbReference type="RefSeq" id="WP_152755739.1">
    <property type="nucleotide sequence ID" value="NZ_WHLY01000001.1"/>
</dbReference>
<name>A0A7C9BEJ3_9BACT</name>